<keyword evidence="2 6" id="KW-0819">tRNA processing</keyword>
<dbReference type="InterPro" id="IPR027368">
    <property type="entry name" value="MnmE_dom2"/>
</dbReference>
<dbReference type="GO" id="GO:0005525">
    <property type="term" value="F:GTP binding"/>
    <property type="evidence" value="ECO:0007669"/>
    <property type="project" value="UniProtKB-UniRule"/>
</dbReference>
<comment type="function">
    <text evidence="6">Exhibits a very high intrinsic GTPase hydrolysis rate. Involved in the addition of a carboxymethylaminomethyl (cmnm) group at the wobble position (U34) of certain tRNAs, forming tRNA-cmnm(5)s(2)U34.</text>
</comment>
<dbReference type="Pfam" id="PF10396">
    <property type="entry name" value="TrmE_N"/>
    <property type="match status" value="1"/>
</dbReference>
<gene>
    <name evidence="6" type="primary">mnmE</name>
    <name evidence="6" type="synonym">trmE</name>
    <name evidence="11" type="ORF">A9Q84_20750</name>
</gene>
<evidence type="ECO:0000256" key="6">
    <source>
        <dbReference type="HAMAP-Rule" id="MF_00379"/>
    </source>
</evidence>
<dbReference type="Pfam" id="PF01926">
    <property type="entry name" value="MMR_HSR1"/>
    <property type="match status" value="1"/>
</dbReference>
<dbReference type="Pfam" id="PF12631">
    <property type="entry name" value="MnmE_helical"/>
    <property type="match status" value="1"/>
</dbReference>
<dbReference type="InterPro" id="IPR006073">
    <property type="entry name" value="GTP-bd"/>
</dbReference>
<dbReference type="GO" id="GO:0030488">
    <property type="term" value="P:tRNA methylation"/>
    <property type="evidence" value="ECO:0007669"/>
    <property type="project" value="TreeGrafter"/>
</dbReference>
<organism evidence="11 12">
    <name type="scientific">Halobacteriovorax marinus</name>
    <dbReference type="NCBI Taxonomy" id="97084"/>
    <lineage>
        <taxon>Bacteria</taxon>
        <taxon>Pseudomonadati</taxon>
        <taxon>Bdellovibrionota</taxon>
        <taxon>Bacteriovoracia</taxon>
        <taxon>Bacteriovoracales</taxon>
        <taxon>Halobacteriovoraceae</taxon>
        <taxon>Halobacteriovorax</taxon>
    </lineage>
</organism>
<accession>A0A1Y5F747</accession>
<dbReference type="Gene3D" id="3.30.1360.120">
    <property type="entry name" value="Probable tRNA modification gtpase trme, domain 1"/>
    <property type="match status" value="1"/>
</dbReference>
<dbReference type="HAMAP" id="MF_00379">
    <property type="entry name" value="GTPase_MnmE"/>
    <property type="match status" value="1"/>
</dbReference>
<protein>
    <recommendedName>
        <fullName evidence="6">tRNA modification GTPase MnmE</fullName>
        <ecNumber evidence="6">3.6.-.-</ecNumber>
    </recommendedName>
</protein>
<feature type="binding site" evidence="6">
    <location>
        <position position="126"/>
    </location>
    <ligand>
        <name>(6S)-5-formyl-5,6,7,8-tetrahydrofolate</name>
        <dbReference type="ChEBI" id="CHEBI:57457"/>
    </ligand>
</feature>
<evidence type="ECO:0000313" key="11">
    <source>
        <dbReference type="EMBL" id="OUR92941.1"/>
    </source>
</evidence>
<dbReference type="SUPFAM" id="SSF116878">
    <property type="entry name" value="TrmE connector domain"/>
    <property type="match status" value="1"/>
</dbReference>
<keyword evidence="3 6" id="KW-0547">Nucleotide-binding</keyword>
<feature type="binding site" evidence="6">
    <location>
        <position position="27"/>
    </location>
    <ligand>
        <name>(6S)-5-formyl-5,6,7,8-tetrahydrofolate</name>
        <dbReference type="ChEBI" id="CHEBI:57457"/>
    </ligand>
</feature>
<dbReference type="GO" id="GO:0005829">
    <property type="term" value="C:cytosol"/>
    <property type="evidence" value="ECO:0007669"/>
    <property type="project" value="TreeGrafter"/>
</dbReference>
<dbReference type="SUPFAM" id="SSF52540">
    <property type="entry name" value="P-loop containing nucleoside triphosphate hydrolases"/>
    <property type="match status" value="1"/>
</dbReference>
<comment type="caution">
    <text evidence="11">The sequence shown here is derived from an EMBL/GenBank/DDBJ whole genome shotgun (WGS) entry which is preliminary data.</text>
</comment>
<feature type="binding site" evidence="6">
    <location>
        <begin position="276"/>
        <end position="279"/>
    </location>
    <ligand>
        <name>GTP</name>
        <dbReference type="ChEBI" id="CHEBI:37565"/>
    </ligand>
</feature>
<dbReference type="Gene3D" id="3.40.50.300">
    <property type="entry name" value="P-loop containing nucleotide triphosphate hydrolases"/>
    <property type="match status" value="1"/>
</dbReference>
<feature type="binding site" evidence="6">
    <location>
        <begin position="232"/>
        <end position="237"/>
    </location>
    <ligand>
        <name>GTP</name>
        <dbReference type="ChEBI" id="CHEBI:37565"/>
    </ligand>
</feature>
<dbReference type="AlphaFoldDB" id="A0A1Y5F747"/>
<keyword evidence="4 6" id="KW-0630">Potassium</keyword>
<dbReference type="CDD" id="cd14858">
    <property type="entry name" value="TrmE_N"/>
    <property type="match status" value="1"/>
</dbReference>
<proteinExistence type="inferred from homology"/>
<dbReference type="EMBL" id="MAAO01000016">
    <property type="protein sequence ID" value="OUR92941.1"/>
    <property type="molecule type" value="Genomic_DNA"/>
</dbReference>
<reference evidence="12" key="1">
    <citation type="journal article" date="2017" name="Proc. Natl. Acad. Sci. U.S.A.">
        <title>Simulation of Deepwater Horizon oil plume reveals substrate specialization within a complex community of hydrocarbon-degraders.</title>
        <authorList>
            <person name="Hu P."/>
            <person name="Dubinsky E.A."/>
            <person name="Probst A.J."/>
            <person name="Wang J."/>
            <person name="Sieber C.M.K."/>
            <person name="Tom L.M."/>
            <person name="Gardinali P."/>
            <person name="Banfield J.F."/>
            <person name="Atlas R.M."/>
            <person name="Andersen G.L."/>
        </authorList>
    </citation>
    <scope>NUCLEOTIDE SEQUENCE [LARGE SCALE GENOMIC DNA]</scope>
</reference>
<keyword evidence="5 6" id="KW-0342">GTP-binding</keyword>
<comment type="similarity">
    <text evidence="1 6">Belongs to the TRAFAC class TrmE-Era-EngA-EngB-Septin-like GTPase superfamily. TrmE GTPase family.</text>
</comment>
<sequence length="512" mass="57283">MIHLYDNKPIIACSTGTQSNSAIGLIRISGFRNLLDFQKFFSFDLQKIKPRFNHFSKLFCDEKVIDEIVLCFYEGPKSFNGENILELGVHGNQLNIQRILKLFIESDLVRHANEGEFSYRALRNKKLSLSQVEGLDLLLNANSSYMLDQGLDVLQGDLYKQYLDLHSSFLKLKSSVELSIDFAEDIGEEQCEALLNSAQVEFSTKLNTLHKRIKSDKSDLACPAVSLIGQTNAGKSSLFNLLLSNERSIVSEQAGTTRDYVSEYLNLGGNNFRLIDTAGLRETNDKIEKIGIDRTIEIASKAFFKVLVVNPLQTRKEDYTFLGDEEFDLLIVTHRDLKGEFKLDELMTLLPTFSSSIFVDLTSTIDNFEILDLGPIEPLSKSGPIEPLSKSGPIEPLSKSGPIEPLSKSGPIEPLSESGPIEPLDQFIENLILKKFNSLTQDKPLLVDRHRQVISSIYLDLVKFQQVMRDTGDIAIISSEMNILGAKVAELVGVISPDEILNNIFSNFCIGK</sequence>
<comment type="caution">
    <text evidence="6">Lacks conserved residue(s) required for the propagation of feature annotation.</text>
</comment>
<dbReference type="GO" id="GO:0046872">
    <property type="term" value="F:metal ion binding"/>
    <property type="evidence" value="ECO:0007669"/>
    <property type="project" value="UniProtKB-KW"/>
</dbReference>
<feature type="region of interest" description="Disordered" evidence="7">
    <location>
        <begin position="382"/>
        <end position="417"/>
    </location>
</feature>
<evidence type="ECO:0000313" key="12">
    <source>
        <dbReference type="Proteomes" id="UP000196531"/>
    </source>
</evidence>
<dbReference type="InterPro" id="IPR027266">
    <property type="entry name" value="TrmE/GcvT-like"/>
</dbReference>
<dbReference type="InterPro" id="IPR018948">
    <property type="entry name" value="GTP-bd_TrmE_N"/>
</dbReference>
<evidence type="ECO:0000256" key="5">
    <source>
        <dbReference type="ARBA" id="ARBA00023134"/>
    </source>
</evidence>
<dbReference type="InterPro" id="IPR027417">
    <property type="entry name" value="P-loop_NTPase"/>
</dbReference>
<evidence type="ECO:0000256" key="1">
    <source>
        <dbReference type="ARBA" id="ARBA00011043"/>
    </source>
</evidence>
<dbReference type="InterPro" id="IPR005225">
    <property type="entry name" value="Small_GTP-bd"/>
</dbReference>
<comment type="subcellular location">
    <subcellularLocation>
        <location evidence="6">Cytoplasm</location>
    </subcellularLocation>
</comment>
<feature type="domain" description="G" evidence="8">
    <location>
        <begin position="225"/>
        <end position="316"/>
    </location>
</feature>
<keyword evidence="6" id="KW-0378">Hydrolase</keyword>
<comment type="subunit">
    <text evidence="6">Homodimer. Heterotetramer of two MnmE and two MnmG subunits.</text>
</comment>
<keyword evidence="6" id="KW-0963">Cytoplasm</keyword>
<evidence type="ECO:0000256" key="2">
    <source>
        <dbReference type="ARBA" id="ARBA00022694"/>
    </source>
</evidence>
<dbReference type="NCBIfam" id="TIGR00231">
    <property type="entry name" value="small_GTP"/>
    <property type="match status" value="1"/>
</dbReference>
<feature type="binding site" evidence="6">
    <location>
        <position position="236"/>
    </location>
    <ligand>
        <name>Mg(2+)</name>
        <dbReference type="ChEBI" id="CHEBI:18420"/>
    </ligand>
</feature>
<dbReference type="PANTHER" id="PTHR42714">
    <property type="entry name" value="TRNA MODIFICATION GTPASE GTPBP3"/>
    <property type="match status" value="1"/>
</dbReference>
<feature type="domain" description="MnmE helical" evidence="10">
    <location>
        <begin position="129"/>
        <end position="509"/>
    </location>
</feature>
<evidence type="ECO:0000256" key="3">
    <source>
        <dbReference type="ARBA" id="ARBA00022741"/>
    </source>
</evidence>
<feature type="domain" description="GTP-binding protein TrmE N-terminal" evidence="9">
    <location>
        <begin position="10"/>
        <end position="126"/>
    </location>
</feature>
<evidence type="ECO:0000259" key="10">
    <source>
        <dbReference type="Pfam" id="PF12631"/>
    </source>
</evidence>
<name>A0A1Y5F747_9BACT</name>
<feature type="binding site" evidence="6">
    <location>
        <position position="512"/>
    </location>
    <ligand>
        <name>(6S)-5-formyl-5,6,7,8-tetrahydrofolate</name>
        <dbReference type="ChEBI" id="CHEBI:57457"/>
    </ligand>
</feature>
<keyword evidence="6" id="KW-0460">Magnesium</keyword>
<comment type="cofactor">
    <cofactor evidence="6">
        <name>K(+)</name>
        <dbReference type="ChEBI" id="CHEBI:29103"/>
    </cofactor>
    <text evidence="6">Binds 1 potassium ion per subunit.</text>
</comment>
<feature type="binding site" evidence="6">
    <location>
        <position position="257"/>
    </location>
    <ligand>
        <name>Mg(2+)</name>
        <dbReference type="ChEBI" id="CHEBI:18420"/>
    </ligand>
</feature>
<dbReference type="GO" id="GO:0002098">
    <property type="term" value="P:tRNA wobble uridine modification"/>
    <property type="evidence" value="ECO:0007669"/>
    <property type="project" value="TreeGrafter"/>
</dbReference>
<evidence type="ECO:0000256" key="4">
    <source>
        <dbReference type="ARBA" id="ARBA00022958"/>
    </source>
</evidence>
<dbReference type="InterPro" id="IPR031168">
    <property type="entry name" value="G_TrmE"/>
</dbReference>
<dbReference type="SUPFAM" id="SSF103025">
    <property type="entry name" value="Folate-binding domain"/>
    <property type="match status" value="1"/>
</dbReference>
<dbReference type="GO" id="GO:0003924">
    <property type="term" value="F:GTPase activity"/>
    <property type="evidence" value="ECO:0007669"/>
    <property type="project" value="UniProtKB-UniRule"/>
</dbReference>
<evidence type="ECO:0000259" key="9">
    <source>
        <dbReference type="Pfam" id="PF10396"/>
    </source>
</evidence>
<feature type="binding site" evidence="6">
    <location>
        <begin position="251"/>
        <end position="257"/>
    </location>
    <ligand>
        <name>GTP</name>
        <dbReference type="ChEBI" id="CHEBI:37565"/>
    </ligand>
</feature>
<keyword evidence="6" id="KW-0479">Metal-binding</keyword>
<evidence type="ECO:0000256" key="7">
    <source>
        <dbReference type="SAM" id="MobiDB-lite"/>
    </source>
</evidence>
<dbReference type="PANTHER" id="PTHR42714:SF2">
    <property type="entry name" value="TRNA MODIFICATION GTPASE GTPBP3, MITOCHONDRIAL"/>
    <property type="match status" value="1"/>
</dbReference>
<dbReference type="Proteomes" id="UP000196531">
    <property type="component" value="Unassembled WGS sequence"/>
</dbReference>
<dbReference type="Gene3D" id="1.20.120.430">
    <property type="entry name" value="tRNA modification GTPase MnmE domain 2"/>
    <property type="match status" value="2"/>
</dbReference>
<dbReference type="InterPro" id="IPR004520">
    <property type="entry name" value="GTPase_MnmE"/>
</dbReference>
<dbReference type="CDD" id="cd04164">
    <property type="entry name" value="trmE"/>
    <property type="match status" value="1"/>
</dbReference>
<evidence type="ECO:0000259" key="8">
    <source>
        <dbReference type="Pfam" id="PF01926"/>
    </source>
</evidence>
<feature type="binding site" evidence="6">
    <location>
        <position position="86"/>
    </location>
    <ligand>
        <name>(6S)-5-formyl-5,6,7,8-tetrahydrofolate</name>
        <dbReference type="ChEBI" id="CHEBI:57457"/>
    </ligand>
</feature>
<dbReference type="InterPro" id="IPR025867">
    <property type="entry name" value="MnmE_helical"/>
</dbReference>
<dbReference type="EC" id="3.6.-.-" evidence="6"/>